<evidence type="ECO:0000313" key="2">
    <source>
        <dbReference type="Proteomes" id="UP000197215"/>
    </source>
</evidence>
<name>A0A212T390_9BURK</name>
<organism evidence="1 2">
    <name type="scientific">Polynucleobacter victoriensis</name>
    <dbReference type="NCBI Taxonomy" id="2049319"/>
    <lineage>
        <taxon>Bacteria</taxon>
        <taxon>Pseudomonadati</taxon>
        <taxon>Pseudomonadota</taxon>
        <taxon>Betaproteobacteria</taxon>
        <taxon>Burkholderiales</taxon>
        <taxon>Burkholderiaceae</taxon>
        <taxon>Polynucleobacter</taxon>
    </lineage>
</organism>
<dbReference type="PIRSF" id="PIRSF030820">
    <property type="entry name" value="UCP030820"/>
    <property type="match status" value="1"/>
</dbReference>
<dbReference type="InterPro" id="IPR008318">
    <property type="entry name" value="UCP030820"/>
</dbReference>
<keyword evidence="2" id="KW-1185">Reference proteome</keyword>
<evidence type="ECO:0000313" key="1">
    <source>
        <dbReference type="EMBL" id="SNC60475.1"/>
    </source>
</evidence>
<reference evidence="1 2" key="1">
    <citation type="submission" date="2017-06" db="EMBL/GenBank/DDBJ databases">
        <authorList>
            <person name="Kim H.J."/>
            <person name="Triplett B.A."/>
        </authorList>
    </citation>
    <scope>NUCLEOTIDE SEQUENCE [LARGE SCALE GENOMIC DNA]</scope>
    <source>
        <strain evidence="1 2">MWH-VicM1</strain>
    </source>
</reference>
<dbReference type="AlphaFoldDB" id="A0A212T390"/>
<gene>
    <name evidence="1" type="ORF">SAMN06295916_0284</name>
</gene>
<sequence length="180" mass="20122">MAKLIRYPKNGQAQLATNDWQVFRATEGEESAALPPGKVIVPLSWWTSRGAKEQFQLRALKGEIGVWFAPEDDVLAHKDVILAGLKLWPILAVDFPIFRDGRGYSTAALLRDRFGWSGELRAIGDVLIDQLLPLSRVGFDSFVLRNDQVVDTALAQFGSVAHQFQDDWRSGRSQKDVRSA</sequence>
<dbReference type="RefSeq" id="WP_088812132.1">
    <property type="nucleotide sequence ID" value="NZ_FYEX01000001.1"/>
</dbReference>
<dbReference type="Pfam" id="PF06073">
    <property type="entry name" value="DUF934"/>
    <property type="match status" value="1"/>
</dbReference>
<proteinExistence type="predicted"/>
<dbReference type="EMBL" id="FYEX01000001">
    <property type="protein sequence ID" value="SNC60475.1"/>
    <property type="molecule type" value="Genomic_DNA"/>
</dbReference>
<dbReference type="Proteomes" id="UP000197215">
    <property type="component" value="Unassembled WGS sequence"/>
</dbReference>
<dbReference type="OrthoDB" id="9800421at2"/>
<protein>
    <submittedName>
        <fullName evidence="1">Uncharacterized conserved protein, DUF934 family</fullName>
    </submittedName>
</protein>
<accession>A0A212T390</accession>